<proteinExistence type="predicted"/>
<feature type="domain" description="Methyltransferase" evidence="3">
    <location>
        <begin position="150"/>
        <end position="236"/>
    </location>
</feature>
<evidence type="ECO:0000256" key="1">
    <source>
        <dbReference type="SAM" id="MobiDB-lite"/>
    </source>
</evidence>
<protein>
    <recommendedName>
        <fullName evidence="3">Methyltransferase domain-containing protein</fullName>
    </recommendedName>
</protein>
<dbReference type="PANTHER" id="PTHR12496">
    <property type="entry name" value="CGI-41 METHYLTRANSFERASE"/>
    <property type="match status" value="1"/>
</dbReference>
<reference evidence="4 5" key="1">
    <citation type="submission" date="2020-08" db="EMBL/GenBank/DDBJ databases">
        <title>Plant Genome Project.</title>
        <authorList>
            <person name="Zhang R.-G."/>
        </authorList>
    </citation>
    <scope>NUCLEOTIDE SEQUENCE [LARGE SCALE GENOMIC DNA]</scope>
    <source>
        <strain evidence="4">WSP0</strain>
        <tissue evidence="4">Leaf</tissue>
    </source>
</reference>
<dbReference type="Pfam" id="PF13679">
    <property type="entry name" value="Methyltransf_32"/>
    <property type="match status" value="1"/>
</dbReference>
<feature type="region of interest" description="Disordered" evidence="1">
    <location>
        <begin position="451"/>
        <end position="486"/>
    </location>
</feature>
<gene>
    <name evidence="4" type="ORF">RHGRI_018848</name>
</gene>
<dbReference type="SUPFAM" id="SSF53335">
    <property type="entry name" value="S-adenosyl-L-methionine-dependent methyltransferases"/>
    <property type="match status" value="1"/>
</dbReference>
<evidence type="ECO:0000313" key="5">
    <source>
        <dbReference type="Proteomes" id="UP000823749"/>
    </source>
</evidence>
<name>A0AAV6K368_9ERIC</name>
<keyword evidence="5" id="KW-1185">Reference proteome</keyword>
<dbReference type="PANTHER" id="PTHR12496:SF0">
    <property type="entry name" value="METHYLTRANSFERASE DOMAIN-CONTAINING PROTEIN"/>
    <property type="match status" value="1"/>
</dbReference>
<evidence type="ECO:0000256" key="2">
    <source>
        <dbReference type="SAM" id="Phobius"/>
    </source>
</evidence>
<organism evidence="4 5">
    <name type="scientific">Rhododendron griersonianum</name>
    <dbReference type="NCBI Taxonomy" id="479676"/>
    <lineage>
        <taxon>Eukaryota</taxon>
        <taxon>Viridiplantae</taxon>
        <taxon>Streptophyta</taxon>
        <taxon>Embryophyta</taxon>
        <taxon>Tracheophyta</taxon>
        <taxon>Spermatophyta</taxon>
        <taxon>Magnoliopsida</taxon>
        <taxon>eudicotyledons</taxon>
        <taxon>Gunneridae</taxon>
        <taxon>Pentapetalae</taxon>
        <taxon>asterids</taxon>
        <taxon>Ericales</taxon>
        <taxon>Ericaceae</taxon>
        <taxon>Ericoideae</taxon>
        <taxon>Rhodoreae</taxon>
        <taxon>Rhododendron</taxon>
    </lineage>
</organism>
<keyword evidence="2" id="KW-0812">Transmembrane</keyword>
<dbReference type="InterPro" id="IPR052220">
    <property type="entry name" value="METTL25"/>
</dbReference>
<evidence type="ECO:0000313" key="4">
    <source>
        <dbReference type="EMBL" id="KAG5546813.1"/>
    </source>
</evidence>
<feature type="transmembrane region" description="Helical" evidence="2">
    <location>
        <begin position="382"/>
        <end position="406"/>
    </location>
</feature>
<dbReference type="AlphaFoldDB" id="A0AAV6K368"/>
<dbReference type="InterPro" id="IPR025714">
    <property type="entry name" value="Methyltranfer_dom"/>
</dbReference>
<dbReference type="EMBL" id="JACTNZ010000006">
    <property type="protein sequence ID" value="KAG5546813.1"/>
    <property type="molecule type" value="Genomic_DNA"/>
</dbReference>
<dbReference type="InterPro" id="IPR029063">
    <property type="entry name" value="SAM-dependent_MTases_sf"/>
</dbReference>
<dbReference type="Proteomes" id="UP000823749">
    <property type="component" value="Chromosome 6"/>
</dbReference>
<comment type="caution">
    <text evidence="4">The sequence shown here is derived from an EMBL/GenBank/DDBJ whole genome shotgun (WGS) entry which is preliminary data.</text>
</comment>
<accession>A0AAV6K368</accession>
<feature type="compositionally biased region" description="Polar residues" evidence="1">
    <location>
        <begin position="456"/>
        <end position="467"/>
    </location>
</feature>
<keyword evidence="2" id="KW-0472">Membrane</keyword>
<keyword evidence="2" id="KW-1133">Transmembrane helix</keyword>
<evidence type="ECO:0000259" key="3">
    <source>
        <dbReference type="Pfam" id="PF13679"/>
    </source>
</evidence>
<sequence>MSAVGIYSCETATQTLEWIHAIIDFLKPFSFFSDALVVNFFKDRLWEAVDKEWMDCLRNEPVEYLLQIPSGVVQDYWPASLKKFILTSRSLAFPREQADLQKVYIMLFLSQKVIWALKICVSGVFGFLQVLPGLHLRSLNNVIAQGMNQKKKHEIEALAAIISSIARSVGAGTVVDVGAGQGYLAQVLSFECQLSVIAIDACSHHGRITDARAERIKKYYAAKMRKSREKMIVSNQTSLTKLQLNILMGRLREKFLHLLKVANVRCFLLDFMPVETYGCVRTFVECDEVKAVVSIGCCYNLLSEGGTENVASQCGFPMSKGVNDAGLLLGKSSRDLACQGNQGKTVIKCSNNYIFCFQSAERWSSLGKDAGLHNFELHAFRAAFQMVFTAILLLFFFLSLTLLILLSSTIQLFSILKVLFRYYPEILTTSPRIGRQGKAFRRQQNQRILESHLQHESTGCPNSLSRESSMKKGNCPTMKSSEAGPDNNKGAYDIDTCIDTLEYCGTADLVGSAWGNDGSSHVSSSNQTAKCGEVKPIDKISLFEKFSQSGLHRLGLSCSNEIDFTGLWKETEPFSELIGPYWSLRAALGPVFETIVLLDRLLFLQEQDKFLEAYILPIFDPVLSPRNVALIAKKF</sequence>